<name>A0A0W1RBM7_9EURY</name>
<feature type="transmembrane region" description="Helical" evidence="1">
    <location>
        <begin position="115"/>
        <end position="137"/>
    </location>
</feature>
<accession>A0A0W1RBM7</accession>
<dbReference type="PIRSF" id="PIRSF038959">
    <property type="entry name" value="SdpI"/>
    <property type="match status" value="1"/>
</dbReference>
<proteinExistence type="predicted"/>
<keyword evidence="1" id="KW-0472">Membrane</keyword>
<dbReference type="InterPro" id="IPR025962">
    <property type="entry name" value="SdpI/YhfL"/>
</dbReference>
<dbReference type="STRING" id="1514971.AUR64_06355"/>
<protein>
    <recommendedName>
        <fullName evidence="2">DUF1648 domain-containing protein</fullName>
    </recommendedName>
</protein>
<evidence type="ECO:0000313" key="3">
    <source>
        <dbReference type="EMBL" id="KTG10808.1"/>
    </source>
</evidence>
<dbReference type="Pfam" id="PF13630">
    <property type="entry name" value="SdpI"/>
    <property type="match status" value="1"/>
</dbReference>
<dbReference type="Proteomes" id="UP000054387">
    <property type="component" value="Unassembled WGS sequence"/>
</dbReference>
<dbReference type="Pfam" id="PF07853">
    <property type="entry name" value="DUF1648"/>
    <property type="match status" value="1"/>
</dbReference>
<keyword evidence="1" id="KW-1133">Transmembrane helix</keyword>
<dbReference type="InterPro" id="IPR026272">
    <property type="entry name" value="SdpI"/>
</dbReference>
<dbReference type="GO" id="GO:0009636">
    <property type="term" value="P:response to toxic substance"/>
    <property type="evidence" value="ECO:0007669"/>
    <property type="project" value="TreeGrafter"/>
</dbReference>
<dbReference type="PANTHER" id="PTHR37810:SF5">
    <property type="entry name" value="IMMUNITY PROTEIN SDPI"/>
    <property type="match status" value="1"/>
</dbReference>
<dbReference type="RefSeq" id="WP_058580606.1">
    <property type="nucleotide sequence ID" value="NZ_LOPU01000016.1"/>
</dbReference>
<dbReference type="AlphaFoldDB" id="A0A0W1RBM7"/>
<keyword evidence="1" id="KW-0812">Transmembrane</keyword>
<dbReference type="InterPro" id="IPR012867">
    <property type="entry name" value="DUF1648"/>
</dbReference>
<sequence>MNTHRRFGLAAGFVVLAALLSLLAAPSLPARLVTNWNTAGEPNGTLPKSLALWLVPAMTAGLLVVFASIPRIDPLGENIAAFRPYYDWFVVVFTGYMLVVHAGVVAFNLGYEFDFTALVLAGSAGLLYYAGVVVANAERNWFVGIRTPWTLSSDEVWRRTHALGGRLFKLTAIATLVGLLFGDYALYFLVVPAVLTAAVTVVYSYYLYERLEQGGGASSDSEA</sequence>
<evidence type="ECO:0000259" key="2">
    <source>
        <dbReference type="Pfam" id="PF07853"/>
    </source>
</evidence>
<dbReference type="PANTHER" id="PTHR37810">
    <property type="entry name" value="IMMUNITY PROTEIN SDPI"/>
    <property type="match status" value="1"/>
</dbReference>
<feature type="transmembrane region" description="Helical" evidence="1">
    <location>
        <begin position="187"/>
        <end position="208"/>
    </location>
</feature>
<reference evidence="3 4" key="1">
    <citation type="submission" date="2015-12" db="EMBL/GenBank/DDBJ databases">
        <title>Haloprofundus marisrubri gen. nov., sp. nov., an extremely halophilic archaeon isolated from the Discovery deep brine-seawater interface in the Red Sea.</title>
        <authorList>
            <person name="Zhang G."/>
            <person name="Stingl U."/>
            <person name="Rashid M."/>
        </authorList>
    </citation>
    <scope>NUCLEOTIDE SEQUENCE [LARGE SCALE GENOMIC DNA]</scope>
    <source>
        <strain evidence="3 4">SB9</strain>
    </source>
</reference>
<evidence type="ECO:0000256" key="1">
    <source>
        <dbReference type="SAM" id="Phobius"/>
    </source>
</evidence>
<gene>
    <name evidence="3" type="ORF">AUR64_06355</name>
</gene>
<dbReference type="EMBL" id="LOPU01000016">
    <property type="protein sequence ID" value="KTG10808.1"/>
    <property type="molecule type" value="Genomic_DNA"/>
</dbReference>
<dbReference type="OrthoDB" id="102247at2157"/>
<feature type="transmembrane region" description="Helical" evidence="1">
    <location>
        <begin position="163"/>
        <end position="181"/>
    </location>
</feature>
<comment type="caution">
    <text evidence="3">The sequence shown here is derived from an EMBL/GenBank/DDBJ whole genome shotgun (WGS) entry which is preliminary data.</text>
</comment>
<feature type="transmembrane region" description="Helical" evidence="1">
    <location>
        <begin position="85"/>
        <end position="109"/>
    </location>
</feature>
<evidence type="ECO:0000313" key="4">
    <source>
        <dbReference type="Proteomes" id="UP000054387"/>
    </source>
</evidence>
<keyword evidence="4" id="KW-1185">Reference proteome</keyword>
<feature type="transmembrane region" description="Helical" evidence="1">
    <location>
        <begin position="53"/>
        <end position="73"/>
    </location>
</feature>
<feature type="domain" description="DUF1648" evidence="2">
    <location>
        <begin position="13"/>
        <end position="59"/>
    </location>
</feature>
<organism evidence="3 4">
    <name type="scientific">Haloprofundus marisrubri</name>
    <dbReference type="NCBI Taxonomy" id="1514971"/>
    <lineage>
        <taxon>Archaea</taxon>
        <taxon>Methanobacteriati</taxon>
        <taxon>Methanobacteriota</taxon>
        <taxon>Stenosarchaea group</taxon>
        <taxon>Halobacteria</taxon>
        <taxon>Halobacteriales</taxon>
        <taxon>Haloferacaceae</taxon>
        <taxon>Haloprofundus</taxon>
    </lineage>
</organism>